<evidence type="ECO:0008006" key="3">
    <source>
        <dbReference type="Google" id="ProtNLM"/>
    </source>
</evidence>
<comment type="caution">
    <text evidence="1">The sequence shown here is derived from an EMBL/GenBank/DDBJ whole genome shotgun (WGS) entry which is preliminary data.</text>
</comment>
<dbReference type="EMBL" id="JARBHB010000001">
    <property type="protein sequence ID" value="KAJ8896981.1"/>
    <property type="molecule type" value="Genomic_DNA"/>
</dbReference>
<dbReference type="PANTHER" id="PTHR46289:SF17">
    <property type="entry name" value="HAT C-TERMINAL DIMERISATION DOMAIN-CONTAINING PROTEIN"/>
    <property type="match status" value="1"/>
</dbReference>
<dbReference type="PANTHER" id="PTHR46289">
    <property type="entry name" value="52 KDA REPRESSOR OF THE INHIBITOR OF THE PROTEIN KINASE-LIKE PROTEIN-RELATED"/>
    <property type="match status" value="1"/>
</dbReference>
<evidence type="ECO:0000313" key="1">
    <source>
        <dbReference type="EMBL" id="KAJ8896981.1"/>
    </source>
</evidence>
<sequence length="349" mass="40099">MDTLKSVGINPNGMVGQSMDGAGNMRDRYNGLKSVVLRECPRAFYVWCCSHRFALVVEKFTDVCPQMRNMFSLLQEIYVFMSGHRRHHMLVDNLKNGLAQNKMKRLKRVQTTRWSSKSDSLKTVLTCYETIKQTLEKICLDNKSDNNTKASAKGLIKSVSDYENICAMHIASALVKVLSPITICLQAKSVYYGMIPAVISETREKLEALRSEKEWDKLKISITQFSDQHNISQVPTQRNRRRKRFMDELSIDETTNDAVKKMKTKVYYLVLDSILSQLNDRFSYSSLAMVKQMSHFSHGGIMKITHQLATGKGFNPDMIKELCEYYNLDNDIIASELETFCNMYMTLTH</sequence>
<dbReference type="InterPro" id="IPR052958">
    <property type="entry name" value="IFN-induced_PKR_regulator"/>
</dbReference>
<dbReference type="SUPFAM" id="SSF53098">
    <property type="entry name" value="Ribonuclease H-like"/>
    <property type="match status" value="1"/>
</dbReference>
<accession>A0ABQ9IK15</accession>
<organism evidence="1 2">
    <name type="scientific">Dryococelus australis</name>
    <dbReference type="NCBI Taxonomy" id="614101"/>
    <lineage>
        <taxon>Eukaryota</taxon>
        <taxon>Metazoa</taxon>
        <taxon>Ecdysozoa</taxon>
        <taxon>Arthropoda</taxon>
        <taxon>Hexapoda</taxon>
        <taxon>Insecta</taxon>
        <taxon>Pterygota</taxon>
        <taxon>Neoptera</taxon>
        <taxon>Polyneoptera</taxon>
        <taxon>Phasmatodea</taxon>
        <taxon>Verophasmatodea</taxon>
        <taxon>Anareolatae</taxon>
        <taxon>Phasmatidae</taxon>
        <taxon>Eurycanthinae</taxon>
        <taxon>Dryococelus</taxon>
    </lineage>
</organism>
<evidence type="ECO:0000313" key="2">
    <source>
        <dbReference type="Proteomes" id="UP001159363"/>
    </source>
</evidence>
<reference evidence="1 2" key="1">
    <citation type="submission" date="2023-02" db="EMBL/GenBank/DDBJ databases">
        <title>LHISI_Scaffold_Assembly.</title>
        <authorList>
            <person name="Stuart O.P."/>
            <person name="Cleave R."/>
            <person name="Magrath M.J.L."/>
            <person name="Mikheyev A.S."/>
        </authorList>
    </citation>
    <scope>NUCLEOTIDE SEQUENCE [LARGE SCALE GENOMIC DNA]</scope>
    <source>
        <strain evidence="1">Daus_M_001</strain>
        <tissue evidence="1">Leg muscle</tissue>
    </source>
</reference>
<proteinExistence type="predicted"/>
<gene>
    <name evidence="1" type="ORF">PR048_002327</name>
</gene>
<keyword evidence="2" id="KW-1185">Reference proteome</keyword>
<dbReference type="InterPro" id="IPR012337">
    <property type="entry name" value="RNaseH-like_sf"/>
</dbReference>
<dbReference type="Proteomes" id="UP001159363">
    <property type="component" value="Chromosome 1"/>
</dbReference>
<name>A0ABQ9IK15_9NEOP</name>
<protein>
    <recommendedName>
        <fullName evidence="3">Zinc finger MYM-type protein 1-like</fullName>
    </recommendedName>
</protein>